<evidence type="ECO:0000256" key="1">
    <source>
        <dbReference type="ARBA" id="ARBA00004123"/>
    </source>
</evidence>
<dbReference type="InterPro" id="IPR036955">
    <property type="entry name" value="AP2/ERF_dom_sf"/>
</dbReference>
<keyword evidence="3" id="KW-0238">DNA-binding</keyword>
<comment type="subcellular location">
    <subcellularLocation>
        <location evidence="1">Nucleus</location>
    </subcellularLocation>
</comment>
<dbReference type="Proteomes" id="UP000593568">
    <property type="component" value="Unassembled WGS sequence"/>
</dbReference>
<dbReference type="EMBL" id="JABEZW010000004">
    <property type="protein sequence ID" value="MBA0762630.1"/>
    <property type="molecule type" value="Genomic_DNA"/>
</dbReference>
<dbReference type="AlphaFoldDB" id="A0A7J9DPG9"/>
<dbReference type="PROSITE" id="PS51032">
    <property type="entry name" value="AP2_ERF"/>
    <property type="match status" value="1"/>
</dbReference>
<evidence type="ECO:0000313" key="8">
    <source>
        <dbReference type="EMBL" id="MBA0762630.1"/>
    </source>
</evidence>
<evidence type="ECO:0000259" key="7">
    <source>
        <dbReference type="PROSITE" id="PS51032"/>
    </source>
</evidence>
<keyword evidence="4" id="KW-0804">Transcription</keyword>
<dbReference type="InterPro" id="IPR001471">
    <property type="entry name" value="AP2/ERF_dom"/>
</dbReference>
<dbReference type="SMART" id="SM00380">
    <property type="entry name" value="AP2"/>
    <property type="match status" value="1"/>
</dbReference>
<sequence length="324" mass="36828">MEEFFQYHSSSQSLFRLPSPSTETLPGFWDELLLNFNDFEEMVWDDMAAAALDKSKNSVNGVKEEGVTSDIPKMEELPKEEKAYRGVRKRPWGKYAAEIRDSTRNGVRVWLGTFDSPEAAALAYDQAAFSTRGPSATLNFPVEVVRESLRSIKYRCDEGCSPVLALKKRHCLRKRSKKNKMVSPQKEGKKCREEYVGQTKNRSRRERSVSENNRIDGLTNWVHLFTNGAVDRGSGATFAGGLLRDQNRDWVLGYNYYLGKCALFKVKLWGILDGMLILLSKGYNGAMIHIDNLEVVQALQDNLLVTSGITILERVQRIMRAEKQ</sequence>
<dbReference type="PRINTS" id="PR00367">
    <property type="entry name" value="ETHRSPELEMNT"/>
</dbReference>
<evidence type="ECO:0000256" key="6">
    <source>
        <dbReference type="ARBA" id="ARBA00024343"/>
    </source>
</evidence>
<evidence type="ECO:0000256" key="5">
    <source>
        <dbReference type="ARBA" id="ARBA00023242"/>
    </source>
</evidence>
<accession>A0A7J9DPG9</accession>
<keyword evidence="9" id="KW-1185">Reference proteome</keyword>
<dbReference type="FunFam" id="3.30.730.10:FF:000001">
    <property type="entry name" value="Ethylene-responsive transcription factor 2"/>
    <property type="match status" value="1"/>
</dbReference>
<dbReference type="InterPro" id="IPR016177">
    <property type="entry name" value="DNA-bd_dom_sf"/>
</dbReference>
<dbReference type="GO" id="GO:0003677">
    <property type="term" value="F:DNA binding"/>
    <property type="evidence" value="ECO:0007669"/>
    <property type="project" value="UniProtKB-KW"/>
</dbReference>
<feature type="domain" description="AP2/ERF" evidence="7">
    <location>
        <begin position="83"/>
        <end position="141"/>
    </location>
</feature>
<evidence type="ECO:0000256" key="3">
    <source>
        <dbReference type="ARBA" id="ARBA00023125"/>
    </source>
</evidence>
<proteinExistence type="inferred from homology"/>
<dbReference type="GO" id="GO:0005634">
    <property type="term" value="C:nucleus"/>
    <property type="evidence" value="ECO:0007669"/>
    <property type="project" value="UniProtKB-SubCell"/>
</dbReference>
<dbReference type="SUPFAM" id="SSF54171">
    <property type="entry name" value="DNA-binding domain"/>
    <property type="match status" value="1"/>
</dbReference>
<comment type="similarity">
    <text evidence="6">Belongs to the AP2/ERF transcription factor family. ERF subfamily.</text>
</comment>
<dbReference type="GO" id="GO:0009873">
    <property type="term" value="P:ethylene-activated signaling pathway"/>
    <property type="evidence" value="ECO:0007669"/>
    <property type="project" value="InterPro"/>
</dbReference>
<dbReference type="InterPro" id="IPR012337">
    <property type="entry name" value="RNaseH-like_sf"/>
</dbReference>
<comment type="caution">
    <text evidence="8">The sequence shown here is derived from an EMBL/GenBank/DDBJ whole genome shotgun (WGS) entry which is preliminary data.</text>
</comment>
<protein>
    <recommendedName>
        <fullName evidence="7">AP2/ERF domain-containing protein</fullName>
    </recommendedName>
</protein>
<organism evidence="8 9">
    <name type="scientific">Gossypium trilobum</name>
    <dbReference type="NCBI Taxonomy" id="34281"/>
    <lineage>
        <taxon>Eukaryota</taxon>
        <taxon>Viridiplantae</taxon>
        <taxon>Streptophyta</taxon>
        <taxon>Embryophyta</taxon>
        <taxon>Tracheophyta</taxon>
        <taxon>Spermatophyta</taxon>
        <taxon>Magnoliopsida</taxon>
        <taxon>eudicotyledons</taxon>
        <taxon>Gunneridae</taxon>
        <taxon>Pentapetalae</taxon>
        <taxon>rosids</taxon>
        <taxon>malvids</taxon>
        <taxon>Malvales</taxon>
        <taxon>Malvaceae</taxon>
        <taxon>Malvoideae</taxon>
        <taxon>Gossypium</taxon>
    </lineage>
</organism>
<keyword evidence="5" id="KW-0539">Nucleus</keyword>
<dbReference type="SUPFAM" id="SSF53098">
    <property type="entry name" value="Ribonuclease H-like"/>
    <property type="match status" value="1"/>
</dbReference>
<dbReference type="Pfam" id="PF00847">
    <property type="entry name" value="AP2"/>
    <property type="match status" value="1"/>
</dbReference>
<evidence type="ECO:0000256" key="4">
    <source>
        <dbReference type="ARBA" id="ARBA00023163"/>
    </source>
</evidence>
<gene>
    <name evidence="8" type="ORF">Gotri_012218</name>
</gene>
<dbReference type="GO" id="GO:0003700">
    <property type="term" value="F:DNA-binding transcription factor activity"/>
    <property type="evidence" value="ECO:0007669"/>
    <property type="project" value="InterPro"/>
</dbReference>
<evidence type="ECO:0000313" key="9">
    <source>
        <dbReference type="Proteomes" id="UP000593568"/>
    </source>
</evidence>
<dbReference type="CDD" id="cd00018">
    <property type="entry name" value="AP2"/>
    <property type="match status" value="1"/>
</dbReference>
<dbReference type="InterPro" id="IPR002156">
    <property type="entry name" value="RNaseH_domain"/>
</dbReference>
<reference evidence="8 9" key="1">
    <citation type="journal article" date="2019" name="Genome Biol. Evol.">
        <title>Insights into the evolution of the New World diploid cottons (Gossypium, subgenus Houzingenia) based on genome sequencing.</title>
        <authorList>
            <person name="Grover C.E."/>
            <person name="Arick M.A. 2nd"/>
            <person name="Thrash A."/>
            <person name="Conover J.L."/>
            <person name="Sanders W.S."/>
            <person name="Peterson D.G."/>
            <person name="Frelichowski J.E."/>
            <person name="Scheffler J.A."/>
            <person name="Scheffler B.E."/>
            <person name="Wendel J.F."/>
        </authorList>
    </citation>
    <scope>NUCLEOTIDE SEQUENCE [LARGE SCALE GENOMIC DNA]</scope>
    <source>
        <strain evidence="8">8</strain>
        <tissue evidence="8">Leaf</tissue>
    </source>
</reference>
<evidence type="ECO:0000256" key="2">
    <source>
        <dbReference type="ARBA" id="ARBA00023015"/>
    </source>
</evidence>
<dbReference type="Gene3D" id="3.30.730.10">
    <property type="entry name" value="AP2/ERF domain"/>
    <property type="match status" value="1"/>
</dbReference>
<dbReference type="InterPro" id="IPR044808">
    <property type="entry name" value="ERF_plant"/>
</dbReference>
<keyword evidence="2" id="KW-0805">Transcription regulation</keyword>
<dbReference type="Pfam" id="PF13456">
    <property type="entry name" value="RVT_3"/>
    <property type="match status" value="1"/>
</dbReference>
<dbReference type="PANTHER" id="PTHR31190:SF72">
    <property type="entry name" value="AP2 DOMAIN CONTAINING PROTEIN, EXPRESSED"/>
    <property type="match status" value="1"/>
</dbReference>
<name>A0A7J9DPG9_9ROSI</name>
<dbReference type="GO" id="GO:0004523">
    <property type="term" value="F:RNA-DNA hybrid ribonuclease activity"/>
    <property type="evidence" value="ECO:0007669"/>
    <property type="project" value="InterPro"/>
</dbReference>
<dbReference type="PANTHER" id="PTHR31190">
    <property type="entry name" value="DNA-BINDING DOMAIN"/>
    <property type="match status" value="1"/>
</dbReference>